<comment type="caution">
    <text evidence="1">The sequence shown here is derived from an EMBL/GenBank/DDBJ whole genome shotgun (WGS) entry which is preliminary data.</text>
</comment>
<dbReference type="EMBL" id="QFPO01000046">
    <property type="protein sequence ID" value="PZQ08595.1"/>
    <property type="molecule type" value="Genomic_DNA"/>
</dbReference>
<dbReference type="Proteomes" id="UP000249046">
    <property type="component" value="Unassembled WGS sequence"/>
</dbReference>
<proteinExistence type="predicted"/>
<gene>
    <name evidence="1" type="ORF">DI564_18230</name>
</gene>
<name>A0A2W5K0H7_9GAMM</name>
<protein>
    <submittedName>
        <fullName evidence="1">Uncharacterized protein</fullName>
    </submittedName>
</protein>
<feature type="non-terminal residue" evidence="1">
    <location>
        <position position="75"/>
    </location>
</feature>
<dbReference type="AlphaFoldDB" id="A0A2W5K0H7"/>
<evidence type="ECO:0000313" key="2">
    <source>
        <dbReference type="Proteomes" id="UP000249046"/>
    </source>
</evidence>
<accession>A0A2W5K0H7</accession>
<evidence type="ECO:0000313" key="1">
    <source>
        <dbReference type="EMBL" id="PZQ08595.1"/>
    </source>
</evidence>
<organism evidence="1 2">
    <name type="scientific">Rhodanobacter denitrificans</name>
    <dbReference type="NCBI Taxonomy" id="666685"/>
    <lineage>
        <taxon>Bacteria</taxon>
        <taxon>Pseudomonadati</taxon>
        <taxon>Pseudomonadota</taxon>
        <taxon>Gammaproteobacteria</taxon>
        <taxon>Lysobacterales</taxon>
        <taxon>Rhodanobacteraceae</taxon>
        <taxon>Rhodanobacter</taxon>
    </lineage>
</organism>
<reference evidence="1 2" key="1">
    <citation type="submission" date="2017-08" db="EMBL/GenBank/DDBJ databases">
        <title>Infants hospitalized years apart are colonized by the same room-sourced microbial strains.</title>
        <authorList>
            <person name="Brooks B."/>
            <person name="Olm M.R."/>
            <person name="Firek B.A."/>
            <person name="Baker R."/>
            <person name="Thomas B.C."/>
            <person name="Morowitz M.J."/>
            <person name="Banfield J.F."/>
        </authorList>
    </citation>
    <scope>NUCLEOTIDE SEQUENCE [LARGE SCALE GENOMIC DNA]</scope>
    <source>
        <strain evidence="1">S2_005_003_R2_42</strain>
    </source>
</reference>
<sequence length="75" mass="7911">MVGPLNDAFFFAPLSAAPAACSFSPPAPVGDIDCTPLPLSFTPRACAMSLDLFVLYVPRFCVLPLEYTAVSVTSL</sequence>